<proteinExistence type="predicted"/>
<evidence type="ECO:0000313" key="2">
    <source>
        <dbReference type="EMBL" id="EXB52388.1"/>
    </source>
</evidence>
<dbReference type="Proteomes" id="UP000030645">
    <property type="component" value="Unassembled WGS sequence"/>
</dbReference>
<organism evidence="2 3">
    <name type="scientific">Morus notabilis</name>
    <dbReference type="NCBI Taxonomy" id="981085"/>
    <lineage>
        <taxon>Eukaryota</taxon>
        <taxon>Viridiplantae</taxon>
        <taxon>Streptophyta</taxon>
        <taxon>Embryophyta</taxon>
        <taxon>Tracheophyta</taxon>
        <taxon>Spermatophyta</taxon>
        <taxon>Magnoliopsida</taxon>
        <taxon>eudicotyledons</taxon>
        <taxon>Gunneridae</taxon>
        <taxon>Pentapetalae</taxon>
        <taxon>rosids</taxon>
        <taxon>fabids</taxon>
        <taxon>Rosales</taxon>
        <taxon>Moraceae</taxon>
        <taxon>Moreae</taxon>
        <taxon>Morus</taxon>
    </lineage>
</organism>
<dbReference type="EMBL" id="KE344066">
    <property type="protein sequence ID" value="EXB52388.1"/>
    <property type="molecule type" value="Genomic_DNA"/>
</dbReference>
<name>W9QZP5_9ROSA</name>
<dbReference type="AlphaFoldDB" id="W9QZP5"/>
<protein>
    <submittedName>
        <fullName evidence="2">Uncharacterized protein</fullName>
    </submittedName>
</protein>
<keyword evidence="3" id="KW-1185">Reference proteome</keyword>
<sequence length="114" mass="13018">MLDLTPLVYTKWSRYCVSDLRQKITQLEQVVGSLTTENEALKTEVDRTKANAIAQRINAKRNYDQIMRAVEDIKDEGVKTYADFMDYRLWMNLPHVVGGNSGGNRESPNNSSSF</sequence>
<reference evidence="3" key="1">
    <citation type="submission" date="2013-01" db="EMBL/GenBank/DDBJ databases">
        <title>Draft Genome Sequence of a Mulberry Tree, Morus notabilis C.K. Schneid.</title>
        <authorList>
            <person name="He N."/>
            <person name="Zhao S."/>
        </authorList>
    </citation>
    <scope>NUCLEOTIDE SEQUENCE</scope>
</reference>
<keyword evidence="1" id="KW-0175">Coiled coil</keyword>
<feature type="coiled-coil region" evidence="1">
    <location>
        <begin position="17"/>
        <end position="76"/>
    </location>
</feature>
<evidence type="ECO:0000256" key="1">
    <source>
        <dbReference type="SAM" id="Coils"/>
    </source>
</evidence>
<accession>W9QZP5</accession>
<gene>
    <name evidence="2" type="ORF">L484_012033</name>
</gene>
<evidence type="ECO:0000313" key="3">
    <source>
        <dbReference type="Proteomes" id="UP000030645"/>
    </source>
</evidence>